<dbReference type="Proteomes" id="UP001590951">
    <property type="component" value="Unassembled WGS sequence"/>
</dbReference>
<sequence>MLHTVLQEQDTSVVLNIGNSSTTPGQGFNISLPYTAYDLIAESSLVTNSSRYFPLMLAENQSQYVLGRTFLQEAYLIADYENNNFSVSKCTWETGATSHIVAIKSQRDSTPPASHRLSTGAMAGIAVGGALILIVLILLGILFVLKRKRRPMEPKQINTQLVELDSPEKDTFMTPDDKSRGHLSHAELEAVEHNGHEFDGWPFSGQELGSIEQRFELDTGEKRSPTSSSPISPRSTRYSRTPSSPISLMRKRSDVTRLRNRELSDPVSLTSKMSEASDGRQRKPSKPIFLTSQRSITAEKHQSELSEPISPRSERSTSVRGHQRELSDAKSPTRARSDATRLHKREVSDPVSLMSEEPEEQVGIL</sequence>
<evidence type="ECO:0000256" key="2">
    <source>
        <dbReference type="SAM" id="Phobius"/>
    </source>
</evidence>
<dbReference type="EMBL" id="JBHFEH010000008">
    <property type="protein sequence ID" value="KAL2056448.1"/>
    <property type="molecule type" value="Genomic_DNA"/>
</dbReference>
<keyword evidence="2" id="KW-0472">Membrane</keyword>
<feature type="compositionally biased region" description="Basic and acidic residues" evidence="1">
    <location>
        <begin position="335"/>
        <end position="348"/>
    </location>
</feature>
<reference evidence="3 4" key="1">
    <citation type="submission" date="2024-09" db="EMBL/GenBank/DDBJ databases">
        <title>Rethinking Asexuality: The Enigmatic Case of Functional Sexual Genes in Lepraria (Stereocaulaceae).</title>
        <authorList>
            <person name="Doellman M."/>
            <person name="Sun Y."/>
            <person name="Barcenas-Pena A."/>
            <person name="Lumbsch H.T."/>
            <person name="Grewe F."/>
        </authorList>
    </citation>
    <scope>NUCLEOTIDE SEQUENCE [LARGE SCALE GENOMIC DNA]</scope>
    <source>
        <strain evidence="3 4">Grewe 0041</strain>
    </source>
</reference>
<dbReference type="InterPro" id="IPR021109">
    <property type="entry name" value="Peptidase_aspartic_dom_sf"/>
</dbReference>
<protein>
    <recommendedName>
        <fullName evidence="5">Peptidase A1 domain-containing protein</fullName>
    </recommendedName>
</protein>
<feature type="compositionally biased region" description="Low complexity" evidence="1">
    <location>
        <begin position="225"/>
        <end position="247"/>
    </location>
</feature>
<feature type="compositionally biased region" description="Basic and acidic residues" evidence="1">
    <location>
        <begin position="251"/>
        <end position="264"/>
    </location>
</feature>
<evidence type="ECO:0008006" key="5">
    <source>
        <dbReference type="Google" id="ProtNLM"/>
    </source>
</evidence>
<gene>
    <name evidence="3" type="ORF">ABVK25_003472</name>
</gene>
<name>A0ABR4BFY7_9LECA</name>
<proteinExistence type="predicted"/>
<feature type="transmembrane region" description="Helical" evidence="2">
    <location>
        <begin position="121"/>
        <end position="145"/>
    </location>
</feature>
<keyword evidence="2" id="KW-0812">Transmembrane</keyword>
<comment type="caution">
    <text evidence="3">The sequence shown here is derived from an EMBL/GenBank/DDBJ whole genome shotgun (WGS) entry which is preliminary data.</text>
</comment>
<accession>A0ABR4BFY7</accession>
<feature type="region of interest" description="Disordered" evidence="1">
    <location>
        <begin position="216"/>
        <end position="365"/>
    </location>
</feature>
<feature type="compositionally biased region" description="Acidic residues" evidence="1">
    <location>
        <begin position="356"/>
        <end position="365"/>
    </location>
</feature>
<evidence type="ECO:0000256" key="1">
    <source>
        <dbReference type="SAM" id="MobiDB-lite"/>
    </source>
</evidence>
<evidence type="ECO:0000313" key="3">
    <source>
        <dbReference type="EMBL" id="KAL2056448.1"/>
    </source>
</evidence>
<dbReference type="SUPFAM" id="SSF50630">
    <property type="entry name" value="Acid proteases"/>
    <property type="match status" value="1"/>
</dbReference>
<dbReference type="Gene3D" id="2.40.70.10">
    <property type="entry name" value="Acid Proteases"/>
    <property type="match status" value="1"/>
</dbReference>
<keyword evidence="4" id="KW-1185">Reference proteome</keyword>
<evidence type="ECO:0000313" key="4">
    <source>
        <dbReference type="Proteomes" id="UP001590951"/>
    </source>
</evidence>
<keyword evidence="2" id="KW-1133">Transmembrane helix</keyword>
<feature type="compositionally biased region" description="Basic and acidic residues" evidence="1">
    <location>
        <begin position="312"/>
        <end position="328"/>
    </location>
</feature>
<organism evidence="3 4">
    <name type="scientific">Lepraria finkii</name>
    <dbReference type="NCBI Taxonomy" id="1340010"/>
    <lineage>
        <taxon>Eukaryota</taxon>
        <taxon>Fungi</taxon>
        <taxon>Dikarya</taxon>
        <taxon>Ascomycota</taxon>
        <taxon>Pezizomycotina</taxon>
        <taxon>Lecanoromycetes</taxon>
        <taxon>OSLEUM clade</taxon>
        <taxon>Lecanoromycetidae</taxon>
        <taxon>Lecanorales</taxon>
        <taxon>Lecanorineae</taxon>
        <taxon>Stereocaulaceae</taxon>
        <taxon>Lepraria</taxon>
    </lineage>
</organism>